<dbReference type="InterPro" id="IPR043136">
    <property type="entry name" value="B30.2/SPRY_sf"/>
</dbReference>
<protein>
    <recommendedName>
        <fullName evidence="3">SPRY domain-containing protein</fullName>
    </recommendedName>
</protein>
<dbReference type="OrthoDB" id="2329056at2759"/>
<dbReference type="Proteomes" id="UP000324800">
    <property type="component" value="Unassembled WGS sequence"/>
</dbReference>
<accession>A0A5J4WH15</accession>
<comment type="caution">
    <text evidence="1">The sequence shown here is derived from an EMBL/GenBank/DDBJ whole genome shotgun (WGS) entry which is preliminary data.</text>
</comment>
<evidence type="ECO:0008006" key="3">
    <source>
        <dbReference type="Google" id="ProtNLM"/>
    </source>
</evidence>
<evidence type="ECO:0000313" key="2">
    <source>
        <dbReference type="Proteomes" id="UP000324800"/>
    </source>
</evidence>
<reference evidence="1 2" key="1">
    <citation type="submission" date="2019-03" db="EMBL/GenBank/DDBJ databases">
        <title>Single cell metagenomics reveals metabolic interactions within the superorganism composed of flagellate Streblomastix strix and complex community of Bacteroidetes bacteria on its surface.</title>
        <authorList>
            <person name="Treitli S.C."/>
            <person name="Kolisko M."/>
            <person name="Husnik F."/>
            <person name="Keeling P."/>
            <person name="Hampl V."/>
        </authorList>
    </citation>
    <scope>NUCLEOTIDE SEQUENCE [LARGE SCALE GENOMIC DNA]</scope>
    <source>
        <strain evidence="1">ST1C</strain>
    </source>
</reference>
<dbReference type="Gene3D" id="2.60.120.920">
    <property type="match status" value="1"/>
</dbReference>
<dbReference type="EMBL" id="SNRW01001961">
    <property type="protein sequence ID" value="KAA6394364.1"/>
    <property type="molecule type" value="Genomic_DNA"/>
</dbReference>
<name>A0A5J4WH15_9EUKA</name>
<sequence>MLKETEQSQNAKSIKQSLFTQEQYESEKADISVPQEYNVIDGFIGLGSYIHLEMMNKMDDLPDVQQFIGVNKRIFQLKDHPRFNDVIENALIDKKSEIENPDPTGQDVKLEHFNGLLRKAVVLIKEDISISLNKVIKNGIHSISVIFDKCGYLSGYIGICKADYKIPYPCKPWDKPHCQNMLYYWGFDGKICFKGNATGGNAEFYHSQLLTMELNMDAGTLHFFVDGVQQPVFVHGINEPVKFYFELFFNESSFTVTSVKQLIAVTAKAHPKSKAFEW</sequence>
<evidence type="ECO:0000313" key="1">
    <source>
        <dbReference type="EMBL" id="KAA6394364.1"/>
    </source>
</evidence>
<organism evidence="1 2">
    <name type="scientific">Streblomastix strix</name>
    <dbReference type="NCBI Taxonomy" id="222440"/>
    <lineage>
        <taxon>Eukaryota</taxon>
        <taxon>Metamonada</taxon>
        <taxon>Preaxostyla</taxon>
        <taxon>Oxymonadida</taxon>
        <taxon>Streblomastigidae</taxon>
        <taxon>Streblomastix</taxon>
    </lineage>
</organism>
<dbReference type="AlphaFoldDB" id="A0A5J4WH15"/>
<proteinExistence type="predicted"/>
<gene>
    <name evidence="1" type="ORF">EZS28_010110</name>
</gene>